<evidence type="ECO:0000256" key="1">
    <source>
        <dbReference type="ARBA" id="ARBA00001971"/>
    </source>
</evidence>
<keyword evidence="11" id="KW-0472">Membrane</keyword>
<comment type="cofactor">
    <cofactor evidence="1">
        <name>heme</name>
        <dbReference type="ChEBI" id="CHEBI:30413"/>
    </cofactor>
</comment>
<dbReference type="AlphaFoldDB" id="A0AAD5UQ24"/>
<dbReference type="Proteomes" id="UP001212997">
    <property type="component" value="Unassembled WGS sequence"/>
</dbReference>
<sequence>MEDDVYEGMFIPKGSTIVPNIRSMTLDESVHTNPETFFPERYLPQPAGLGEGYPHSVFGFGRRYEFHITKQAD</sequence>
<reference evidence="12" key="1">
    <citation type="submission" date="2022-07" db="EMBL/GenBank/DDBJ databases">
        <title>Genome Sequence of Physisporinus lineatus.</title>
        <authorList>
            <person name="Buettner E."/>
        </authorList>
    </citation>
    <scope>NUCLEOTIDE SEQUENCE</scope>
    <source>
        <strain evidence="12">VT162</strain>
    </source>
</reference>
<evidence type="ECO:0000256" key="7">
    <source>
        <dbReference type="ARBA" id="ARBA00022989"/>
    </source>
</evidence>
<keyword evidence="10" id="KW-0503">Monooxygenase</keyword>
<protein>
    <recommendedName>
        <fullName evidence="14">Cytochrome P450</fullName>
    </recommendedName>
</protein>
<keyword evidence="5" id="KW-0812">Transmembrane</keyword>
<evidence type="ECO:0000256" key="11">
    <source>
        <dbReference type="ARBA" id="ARBA00023136"/>
    </source>
</evidence>
<comment type="caution">
    <text evidence="12">The sequence shown here is derived from an EMBL/GenBank/DDBJ whole genome shotgun (WGS) entry which is preliminary data.</text>
</comment>
<dbReference type="SUPFAM" id="SSF48264">
    <property type="entry name" value="Cytochrome P450"/>
    <property type="match status" value="1"/>
</dbReference>
<name>A0AAD5UQ24_9APHY</name>
<keyword evidence="4" id="KW-0349">Heme</keyword>
<proteinExistence type="inferred from homology"/>
<dbReference type="GO" id="GO:0016020">
    <property type="term" value="C:membrane"/>
    <property type="evidence" value="ECO:0007669"/>
    <property type="project" value="UniProtKB-SubCell"/>
</dbReference>
<evidence type="ECO:0000256" key="4">
    <source>
        <dbReference type="ARBA" id="ARBA00022617"/>
    </source>
</evidence>
<accession>A0AAD5UQ24</accession>
<dbReference type="InterPro" id="IPR001128">
    <property type="entry name" value="Cyt_P450"/>
</dbReference>
<evidence type="ECO:0008006" key="14">
    <source>
        <dbReference type="Google" id="ProtNLM"/>
    </source>
</evidence>
<dbReference type="Pfam" id="PF00067">
    <property type="entry name" value="p450"/>
    <property type="match status" value="1"/>
</dbReference>
<evidence type="ECO:0000256" key="2">
    <source>
        <dbReference type="ARBA" id="ARBA00004370"/>
    </source>
</evidence>
<evidence type="ECO:0000313" key="13">
    <source>
        <dbReference type="Proteomes" id="UP001212997"/>
    </source>
</evidence>
<dbReference type="PANTHER" id="PTHR46300">
    <property type="entry name" value="P450, PUTATIVE (EUROFUNG)-RELATED-RELATED"/>
    <property type="match status" value="1"/>
</dbReference>
<keyword evidence="6" id="KW-0479">Metal-binding</keyword>
<keyword evidence="8" id="KW-0560">Oxidoreductase</keyword>
<evidence type="ECO:0000256" key="3">
    <source>
        <dbReference type="ARBA" id="ARBA00010617"/>
    </source>
</evidence>
<dbReference type="GO" id="GO:0020037">
    <property type="term" value="F:heme binding"/>
    <property type="evidence" value="ECO:0007669"/>
    <property type="project" value="InterPro"/>
</dbReference>
<dbReference type="GO" id="GO:0005506">
    <property type="term" value="F:iron ion binding"/>
    <property type="evidence" value="ECO:0007669"/>
    <property type="project" value="InterPro"/>
</dbReference>
<dbReference type="EMBL" id="JANAWD010001016">
    <property type="protein sequence ID" value="KAJ3474623.1"/>
    <property type="molecule type" value="Genomic_DNA"/>
</dbReference>
<comment type="subcellular location">
    <subcellularLocation>
        <location evidence="2">Membrane</location>
    </subcellularLocation>
</comment>
<keyword evidence="13" id="KW-1185">Reference proteome</keyword>
<keyword evidence="7" id="KW-1133">Transmembrane helix</keyword>
<dbReference type="GO" id="GO:0004497">
    <property type="term" value="F:monooxygenase activity"/>
    <property type="evidence" value="ECO:0007669"/>
    <property type="project" value="UniProtKB-KW"/>
</dbReference>
<dbReference type="InterPro" id="IPR036396">
    <property type="entry name" value="Cyt_P450_sf"/>
</dbReference>
<dbReference type="Gene3D" id="1.10.630.10">
    <property type="entry name" value="Cytochrome P450"/>
    <property type="match status" value="1"/>
</dbReference>
<evidence type="ECO:0000256" key="6">
    <source>
        <dbReference type="ARBA" id="ARBA00022723"/>
    </source>
</evidence>
<evidence type="ECO:0000256" key="8">
    <source>
        <dbReference type="ARBA" id="ARBA00023002"/>
    </source>
</evidence>
<organism evidence="12 13">
    <name type="scientific">Meripilus lineatus</name>
    <dbReference type="NCBI Taxonomy" id="2056292"/>
    <lineage>
        <taxon>Eukaryota</taxon>
        <taxon>Fungi</taxon>
        <taxon>Dikarya</taxon>
        <taxon>Basidiomycota</taxon>
        <taxon>Agaricomycotina</taxon>
        <taxon>Agaricomycetes</taxon>
        <taxon>Polyporales</taxon>
        <taxon>Meripilaceae</taxon>
        <taxon>Meripilus</taxon>
    </lineage>
</organism>
<evidence type="ECO:0000256" key="9">
    <source>
        <dbReference type="ARBA" id="ARBA00023004"/>
    </source>
</evidence>
<dbReference type="GO" id="GO:0016705">
    <property type="term" value="F:oxidoreductase activity, acting on paired donors, with incorporation or reduction of molecular oxygen"/>
    <property type="evidence" value="ECO:0007669"/>
    <property type="project" value="InterPro"/>
</dbReference>
<dbReference type="InterPro" id="IPR050364">
    <property type="entry name" value="Cytochrome_P450_fung"/>
</dbReference>
<evidence type="ECO:0000256" key="10">
    <source>
        <dbReference type="ARBA" id="ARBA00023033"/>
    </source>
</evidence>
<gene>
    <name evidence="12" type="ORF">NLI96_g12356</name>
</gene>
<comment type="similarity">
    <text evidence="3">Belongs to the cytochrome P450 family.</text>
</comment>
<keyword evidence="9" id="KW-0408">Iron</keyword>
<evidence type="ECO:0000256" key="5">
    <source>
        <dbReference type="ARBA" id="ARBA00022692"/>
    </source>
</evidence>
<evidence type="ECO:0000313" key="12">
    <source>
        <dbReference type="EMBL" id="KAJ3474623.1"/>
    </source>
</evidence>